<reference evidence="1 2" key="1">
    <citation type="submission" date="2016-09" db="EMBL/GenBank/DDBJ databases">
        <authorList>
            <person name="Capua I."/>
            <person name="De Benedictis P."/>
            <person name="Joannis T."/>
            <person name="Lombin L.H."/>
            <person name="Cattoli G."/>
        </authorList>
    </citation>
    <scope>NUCLEOTIDE SEQUENCE [LARGE SCALE GENOMIC DNA]</scope>
    <source>
        <strain evidence="1 2">IMI 309357</strain>
    </source>
</reference>
<dbReference type="RefSeq" id="XP_022467613.1">
    <property type="nucleotide sequence ID" value="XM_022625875.1"/>
</dbReference>
<sequence length="340" mass="37501">MLPSNAPRARIFTCDWPAALFNEAATIQLTANELARKLLHGIETRDPVTDRPILFVASCLGGIVLSKALIMAAQEGSGFTSLWAATGGVIFLATPFRGTAFQEVARHACLFLQGSAKLSSKRVTTLLDSVEASTPFLQDLVGEFTSICRSRGDECRLAIFYETEKGNLLRKVLPTWAADFLKRPQQLVDSGSARLDIVTNPIALERNHVMMNKFPGQEDADYKAVARKISSIIKSMREGRPIDRADTIIREKCYAKNKLRVERLSGKALSEENCYINLAIIQRPGNSAINPQTEQSKNSSSPFSLNARLNIERPEKEKEMSLPTLFDGREGIDGVKDTIG</sequence>
<comment type="caution">
    <text evidence="1">The sequence shown here is derived from an EMBL/GenBank/DDBJ whole genome shotgun (WGS) entry which is preliminary data.</text>
</comment>
<dbReference type="EMBL" id="MJBS01000260">
    <property type="protein sequence ID" value="OHE90436.1"/>
    <property type="molecule type" value="Genomic_DNA"/>
</dbReference>
<dbReference type="GeneID" id="34567385"/>
<dbReference type="OrthoDB" id="5086500at2759"/>
<organism evidence="1 2">
    <name type="scientific">Colletotrichum orchidophilum</name>
    <dbReference type="NCBI Taxonomy" id="1209926"/>
    <lineage>
        <taxon>Eukaryota</taxon>
        <taxon>Fungi</taxon>
        <taxon>Dikarya</taxon>
        <taxon>Ascomycota</taxon>
        <taxon>Pezizomycotina</taxon>
        <taxon>Sordariomycetes</taxon>
        <taxon>Hypocreomycetidae</taxon>
        <taxon>Glomerellales</taxon>
        <taxon>Glomerellaceae</taxon>
        <taxon>Colletotrichum</taxon>
    </lineage>
</organism>
<dbReference type="AlphaFoldDB" id="A0A1G4AMW2"/>
<evidence type="ECO:0000313" key="1">
    <source>
        <dbReference type="EMBL" id="OHE90436.1"/>
    </source>
</evidence>
<dbReference type="InterPro" id="IPR052374">
    <property type="entry name" value="SERAC1"/>
</dbReference>
<accession>A0A1G4AMW2</accession>
<protein>
    <submittedName>
        <fullName evidence="1">Peptidase C14</fullName>
    </submittedName>
</protein>
<evidence type="ECO:0000313" key="2">
    <source>
        <dbReference type="Proteomes" id="UP000176998"/>
    </source>
</evidence>
<gene>
    <name evidence="1" type="ORF">CORC01_14264</name>
</gene>
<proteinExistence type="predicted"/>
<name>A0A1G4AMW2_9PEZI</name>
<dbReference type="PANTHER" id="PTHR48182">
    <property type="entry name" value="PROTEIN SERAC1"/>
    <property type="match status" value="1"/>
</dbReference>
<keyword evidence="2" id="KW-1185">Reference proteome</keyword>
<dbReference type="PANTHER" id="PTHR48182:SF3">
    <property type="entry name" value="DUF676 DOMAIN-CONTAINING PROTEIN"/>
    <property type="match status" value="1"/>
</dbReference>
<dbReference type="Proteomes" id="UP000176998">
    <property type="component" value="Unassembled WGS sequence"/>
</dbReference>